<dbReference type="Proteomes" id="UP000829196">
    <property type="component" value="Unassembled WGS sequence"/>
</dbReference>
<dbReference type="PANTHER" id="PTHR33116:SF66">
    <property type="entry name" value="REVERSE TRANSCRIPTASE ZINC-BINDING DOMAIN-CONTAINING PROTEIN"/>
    <property type="match status" value="1"/>
</dbReference>
<dbReference type="Pfam" id="PF13966">
    <property type="entry name" value="zf-RVT"/>
    <property type="match status" value="1"/>
</dbReference>
<dbReference type="EMBL" id="JAGYWB010000009">
    <property type="protein sequence ID" value="KAI0512059.1"/>
    <property type="molecule type" value="Genomic_DNA"/>
</dbReference>
<dbReference type="InterPro" id="IPR036691">
    <property type="entry name" value="Endo/exonu/phosph_ase_sf"/>
</dbReference>
<reference evidence="2" key="1">
    <citation type="journal article" date="2022" name="Front. Genet.">
        <title>Chromosome-Scale Assembly of the Dendrobium nobile Genome Provides Insights Into the Molecular Mechanism of the Biosynthesis of the Medicinal Active Ingredient of Dendrobium.</title>
        <authorList>
            <person name="Xu Q."/>
            <person name="Niu S.-C."/>
            <person name="Li K.-L."/>
            <person name="Zheng P.-J."/>
            <person name="Zhang X.-J."/>
            <person name="Jia Y."/>
            <person name="Liu Y."/>
            <person name="Niu Y.-X."/>
            <person name="Yu L.-H."/>
            <person name="Chen D.-F."/>
            <person name="Zhang G.-Q."/>
        </authorList>
    </citation>
    <scope>NUCLEOTIDE SEQUENCE</scope>
    <source>
        <tissue evidence="2">Leaf</tissue>
    </source>
</reference>
<evidence type="ECO:0000313" key="2">
    <source>
        <dbReference type="EMBL" id="KAI0512059.1"/>
    </source>
</evidence>
<gene>
    <name evidence="2" type="ORF">KFK09_012694</name>
</gene>
<dbReference type="GO" id="GO:0003824">
    <property type="term" value="F:catalytic activity"/>
    <property type="evidence" value="ECO:0007669"/>
    <property type="project" value="InterPro"/>
</dbReference>
<evidence type="ECO:0000259" key="1">
    <source>
        <dbReference type="PROSITE" id="PS50878"/>
    </source>
</evidence>
<accession>A0A8T3BG10</accession>
<dbReference type="PROSITE" id="PS50878">
    <property type="entry name" value="RT_POL"/>
    <property type="match status" value="1"/>
</dbReference>
<feature type="domain" description="Reverse transcriptase" evidence="1">
    <location>
        <begin position="487"/>
        <end position="763"/>
    </location>
</feature>
<dbReference type="InterPro" id="IPR026960">
    <property type="entry name" value="RVT-Znf"/>
</dbReference>
<dbReference type="InterPro" id="IPR005135">
    <property type="entry name" value="Endo/exonuclease/phosphatase"/>
</dbReference>
<dbReference type="SUPFAM" id="SSF56219">
    <property type="entry name" value="DNase I-like"/>
    <property type="match status" value="1"/>
</dbReference>
<dbReference type="InterPro" id="IPR043502">
    <property type="entry name" value="DNA/RNA_pol_sf"/>
</dbReference>
<dbReference type="SUPFAM" id="SSF56672">
    <property type="entry name" value="DNA/RNA polymerases"/>
    <property type="match status" value="1"/>
</dbReference>
<evidence type="ECO:0000313" key="3">
    <source>
        <dbReference type="Proteomes" id="UP000829196"/>
    </source>
</evidence>
<comment type="caution">
    <text evidence="2">The sequence shown here is derived from an EMBL/GenBank/DDBJ whole genome shotgun (WGS) entry which is preliminary data.</text>
</comment>
<dbReference type="OrthoDB" id="691633at2759"/>
<dbReference type="AlphaFoldDB" id="A0A8T3BG10"/>
<proteinExistence type="predicted"/>
<dbReference type="Pfam" id="PF00078">
    <property type="entry name" value="RVT_1"/>
    <property type="match status" value="1"/>
</dbReference>
<dbReference type="Pfam" id="PF03372">
    <property type="entry name" value="Exo_endo_phos"/>
    <property type="match status" value="1"/>
</dbReference>
<protein>
    <recommendedName>
        <fullName evidence="1">Reverse transcriptase domain-containing protein</fullName>
    </recommendedName>
</protein>
<dbReference type="Gene3D" id="3.60.10.10">
    <property type="entry name" value="Endonuclease/exonuclease/phosphatase"/>
    <property type="match status" value="1"/>
</dbReference>
<keyword evidence="3" id="KW-1185">Reference proteome</keyword>
<organism evidence="2 3">
    <name type="scientific">Dendrobium nobile</name>
    <name type="common">Orchid</name>
    <dbReference type="NCBI Taxonomy" id="94219"/>
    <lineage>
        <taxon>Eukaryota</taxon>
        <taxon>Viridiplantae</taxon>
        <taxon>Streptophyta</taxon>
        <taxon>Embryophyta</taxon>
        <taxon>Tracheophyta</taxon>
        <taxon>Spermatophyta</taxon>
        <taxon>Magnoliopsida</taxon>
        <taxon>Liliopsida</taxon>
        <taxon>Asparagales</taxon>
        <taxon>Orchidaceae</taxon>
        <taxon>Epidendroideae</taxon>
        <taxon>Malaxideae</taxon>
        <taxon>Dendrobiinae</taxon>
        <taxon>Dendrobium</taxon>
    </lineage>
</organism>
<dbReference type="SMR" id="A0A8T3BG10"/>
<sequence length="1180" mass="134936">MIPPRLAAWNVRGFNSPEKVRACKELVQCHNLDLICVLENRIHNKSFSDPWFRLNHEIFPNEDSCHNFNLSISGRIWIKWNSDHLHYITAFFSSQLISGNLYKGSELVCVLTVVYASNDHSERLQLWDKIRDLGATISSPWLILGDFNCCLNPNEKSGGTPLLSSQLVDFNSLIFDMSLFDLASSGLKYSWFNQRPNDPIHLRLDRMLINDKWLEVFTSSKYEVLPPSCSDHSPIVLQCNVSVIGNHRFLFKNFWTKQEEFWHVLLSIFSQPIKGNPILGLYNKLKMLKVRLKGKDWTNSSFLSIHFNSLKEQQSTCLGLLSNDPQNIDLNRQLKGINSQLAECSSSWTNWMLQRAKLKWLSQGEDDLKFLYAKVRRRRNICSSNLLSTEDSNVRSTLVNSIIEHFQNLFNAPKPIACCDSLPIPEGNIIPPHLASLLIAPVYDEDIKAVIFHGNSNSAPGPDGFNFEFFKATWLFTGPLVCKAIKSFFSKGYLPNFIKASAIALIPKTAHASNITDFRPIALCNVFYKIITKIMANRMKNIMPLIIGENQGGFIKHRIGTDNALLASEILLEFKKSANKKLMCAKLDIRKAFDSVSRDFILNRMKQKGFPLAFINWTKTCISDVPFSISIDGALEGYFQSSSGIRQGCPLSPYLFCIAMDAFTCLIDNPNAADKFHGIHKKDLVVSHLMYADDLLIFGDATTKNCKVLVDILDDFANLSGLKVNHEKSNLIISKPVGNPLHIAQALNISSFGDKMIYLGIPISIRKLCKADFQPLLNTISNHLAGWKARLLSFAGRLQFIKYTICNTITYWIRGTMLSKTCIKNLNRMCSRFLYFGDVEARKLFLIAWNNTCKPKHFGGLGLPNLFGLQFANYCSLVFRFYNSQTLFFKFLYANYGTPWTPASGKPSSLWNAMCNTADQIKPIISFNLKPNCMVSFFWDPWLNGKSILEDPANHYLQSMLPSQASVSDFLNFSGHLLQNQIAVFVGTSFMQNEHGFKKSLCWDKRDVVCFSDFINYFYRNDTQVDWCNWVWHKHYALRYTTYTWLALNNGLKTAEELIRRIFLVNSTCALCASNFESNSHLFFECEYAFTVLKFLFPMVGEFLLRPRLIQVLSFLGESLVLTKKEKEFYLITVSCSTYFIWRERNERRFNFKYRCSNTLSLLIKNAVEAKSCKWYPGSS</sequence>
<dbReference type="InterPro" id="IPR000477">
    <property type="entry name" value="RT_dom"/>
</dbReference>
<dbReference type="PANTHER" id="PTHR33116">
    <property type="entry name" value="REVERSE TRANSCRIPTASE ZINC-BINDING DOMAIN-CONTAINING PROTEIN-RELATED-RELATED"/>
    <property type="match status" value="1"/>
</dbReference>
<dbReference type="CDD" id="cd01650">
    <property type="entry name" value="RT_nLTR_like"/>
    <property type="match status" value="1"/>
</dbReference>
<name>A0A8T3BG10_DENNO</name>